<evidence type="ECO:0000313" key="2">
    <source>
        <dbReference type="EMBL" id="MBB4051037.1"/>
    </source>
</evidence>
<comment type="caution">
    <text evidence="2">The sequence shown here is derived from an EMBL/GenBank/DDBJ whole genome shotgun (WGS) entry which is preliminary data.</text>
</comment>
<proteinExistence type="predicted"/>
<evidence type="ECO:0000256" key="1">
    <source>
        <dbReference type="SAM" id="MobiDB-lite"/>
    </source>
</evidence>
<name>A0A7W6IKR4_9HYPH</name>
<accession>A0A7W6IKR4</accession>
<dbReference type="RefSeq" id="WP_183309771.1">
    <property type="nucleotide sequence ID" value="NZ_JACIEW010000001.1"/>
</dbReference>
<feature type="compositionally biased region" description="Polar residues" evidence="1">
    <location>
        <begin position="1"/>
        <end position="12"/>
    </location>
</feature>
<sequence length="405" mass="43810">MSQPARSISVATPTPARSEAGANASARRPFCGLIDPVLVDEPVLFPLGSSVSVEAARGAWVWVVRDLCADLISADGVANGNFAAADLEPLMPEVLARTKAALDRIDGDTEAMRRQRAQSGRDNFRDEAAVVMAALRARALLPKAQGFGRAVNTMTDDAALGVALQSMPVQDPKLAGLLFHAAIGQVANPTRLVTAVIKLSGNASEQVISRNGFGPLIEAILGQAQNQLKNLQLSGPFADVDMACRSLDRFHRLVRSLTGYVEFARGSRSTQMLATITKLVSDRVEPRLTEVVTDLNQAMRRPREGTDRIDNDRLLGAINGVYLLSAVRDCRDSLALNAVFDQAWSQTGQALELHIQRNLDLLRQNPDDAVTGERLNAAIKMAEIRFNPEYADTLKRARAAALRRG</sequence>
<gene>
    <name evidence="2" type="ORF">GGR20_000655</name>
</gene>
<evidence type="ECO:0000313" key="3">
    <source>
        <dbReference type="Proteomes" id="UP000547011"/>
    </source>
</evidence>
<dbReference type="Proteomes" id="UP000547011">
    <property type="component" value="Unassembled WGS sequence"/>
</dbReference>
<dbReference type="AlphaFoldDB" id="A0A7W6IKR4"/>
<dbReference type="EMBL" id="JACIEW010000001">
    <property type="protein sequence ID" value="MBB4051037.1"/>
    <property type="molecule type" value="Genomic_DNA"/>
</dbReference>
<protein>
    <submittedName>
        <fullName evidence="2">Uncharacterized protein</fullName>
    </submittedName>
</protein>
<reference evidence="2 3" key="1">
    <citation type="submission" date="2020-08" db="EMBL/GenBank/DDBJ databases">
        <title>Genomic Encyclopedia of Type Strains, Phase IV (KMG-IV): sequencing the most valuable type-strain genomes for metagenomic binning, comparative biology and taxonomic classification.</title>
        <authorList>
            <person name="Goeker M."/>
        </authorList>
    </citation>
    <scope>NUCLEOTIDE SEQUENCE [LARGE SCALE GENOMIC DNA]</scope>
    <source>
        <strain evidence="2 3">DSM 23447</strain>
    </source>
</reference>
<organism evidence="2 3">
    <name type="scientific">Devosia subaequoris</name>
    <dbReference type="NCBI Taxonomy" id="395930"/>
    <lineage>
        <taxon>Bacteria</taxon>
        <taxon>Pseudomonadati</taxon>
        <taxon>Pseudomonadota</taxon>
        <taxon>Alphaproteobacteria</taxon>
        <taxon>Hyphomicrobiales</taxon>
        <taxon>Devosiaceae</taxon>
        <taxon>Devosia</taxon>
    </lineage>
</organism>
<keyword evidence="3" id="KW-1185">Reference proteome</keyword>
<feature type="region of interest" description="Disordered" evidence="1">
    <location>
        <begin position="1"/>
        <end position="23"/>
    </location>
</feature>